<reference evidence="2 3" key="1">
    <citation type="submission" date="2014-06" db="EMBL/GenBank/DDBJ databases">
        <title>The Genome of the Aflatoxigenic Filamentous Fungus Aspergillus nomius.</title>
        <authorList>
            <person name="Moore M.G."/>
            <person name="Shannon B.M."/>
            <person name="Brian M.M."/>
        </authorList>
    </citation>
    <scope>NUCLEOTIDE SEQUENCE [LARGE SCALE GENOMIC DNA]</scope>
    <source>
        <strain evidence="2 3">NRRL 13137</strain>
    </source>
</reference>
<accession>A0A0L1J1S2</accession>
<comment type="caution">
    <text evidence="2">The sequence shown here is derived from an EMBL/GenBank/DDBJ whole genome shotgun (WGS) entry which is preliminary data.</text>
</comment>
<gene>
    <name evidence="2" type="ORF">ANOM_005970</name>
</gene>
<name>A0A0L1J1S2_ASPN3</name>
<sequence length="91" mass="10038">MNLFRILTVAALLSMTNAVAITRDKSSATPKEFRVLNRCHNICTGHNDCPESCPCDMHNICAPKSCPRISALYYPDTSAGNTGLDPPKYHR</sequence>
<proteinExistence type="predicted"/>
<evidence type="ECO:0000313" key="3">
    <source>
        <dbReference type="Proteomes" id="UP000037505"/>
    </source>
</evidence>
<dbReference type="RefSeq" id="XP_015406286.1">
    <property type="nucleotide sequence ID" value="XM_015551227.1"/>
</dbReference>
<protein>
    <submittedName>
        <fullName evidence="2">Uncharacterized protein</fullName>
    </submittedName>
</protein>
<organism evidence="2 3">
    <name type="scientific">Aspergillus nomiae NRRL (strain ATCC 15546 / NRRL 13137 / CBS 260.88 / M93)</name>
    <dbReference type="NCBI Taxonomy" id="1509407"/>
    <lineage>
        <taxon>Eukaryota</taxon>
        <taxon>Fungi</taxon>
        <taxon>Dikarya</taxon>
        <taxon>Ascomycota</taxon>
        <taxon>Pezizomycotina</taxon>
        <taxon>Eurotiomycetes</taxon>
        <taxon>Eurotiomycetidae</taxon>
        <taxon>Eurotiales</taxon>
        <taxon>Aspergillaceae</taxon>
        <taxon>Aspergillus</taxon>
        <taxon>Aspergillus subgen. Circumdati</taxon>
    </lineage>
</organism>
<keyword evidence="1" id="KW-0732">Signal</keyword>
<keyword evidence="3" id="KW-1185">Reference proteome</keyword>
<dbReference type="AlphaFoldDB" id="A0A0L1J1S2"/>
<evidence type="ECO:0000256" key="1">
    <source>
        <dbReference type="SAM" id="SignalP"/>
    </source>
</evidence>
<dbReference type="GeneID" id="26807774"/>
<dbReference type="OrthoDB" id="4394163at2759"/>
<dbReference type="EMBL" id="JNOM01000160">
    <property type="protein sequence ID" value="KNG85363.1"/>
    <property type="molecule type" value="Genomic_DNA"/>
</dbReference>
<feature type="chain" id="PRO_5005553283" evidence="1">
    <location>
        <begin position="19"/>
        <end position="91"/>
    </location>
</feature>
<feature type="signal peptide" evidence="1">
    <location>
        <begin position="1"/>
        <end position="18"/>
    </location>
</feature>
<evidence type="ECO:0000313" key="2">
    <source>
        <dbReference type="EMBL" id="KNG85363.1"/>
    </source>
</evidence>
<dbReference type="Proteomes" id="UP000037505">
    <property type="component" value="Unassembled WGS sequence"/>
</dbReference>